<keyword evidence="2" id="KW-1185">Reference proteome</keyword>
<dbReference type="Proteomes" id="UP000569951">
    <property type="component" value="Unassembled WGS sequence"/>
</dbReference>
<dbReference type="AlphaFoldDB" id="A0A841HZX7"/>
<proteinExistence type="predicted"/>
<organism evidence="1 2">
    <name type="scientific">Deinobacterium chartae</name>
    <dbReference type="NCBI Taxonomy" id="521158"/>
    <lineage>
        <taxon>Bacteria</taxon>
        <taxon>Thermotogati</taxon>
        <taxon>Deinococcota</taxon>
        <taxon>Deinococci</taxon>
        <taxon>Deinococcales</taxon>
        <taxon>Deinococcaceae</taxon>
        <taxon>Deinobacterium</taxon>
    </lineage>
</organism>
<dbReference type="EMBL" id="JACHHG010000003">
    <property type="protein sequence ID" value="MBB6097432.1"/>
    <property type="molecule type" value="Genomic_DNA"/>
</dbReference>
<accession>A0A841HZX7</accession>
<evidence type="ECO:0000313" key="2">
    <source>
        <dbReference type="Proteomes" id="UP000569951"/>
    </source>
</evidence>
<comment type="caution">
    <text evidence="1">The sequence shown here is derived from an EMBL/GenBank/DDBJ whole genome shotgun (WGS) entry which is preliminary data.</text>
</comment>
<sequence>MRIKADLPLSLTIRSGEVVAGHVLDWQGFEAIQTLDPSPESGEFRFDPESEDEVQFQMGFTHFLTEWARLYDEWTAVCEVIGSPSQAFASLVSAPSPYALFGDGKSVRALARSQNLPTLTVAQTAREGLRSGKLRRVERYAWLGLRIRHPLAPTQAVPPTNPNQTQPLSPPGLGLVRRGRFIAPPATPRDPLEEIPRFLDGGRNLNDLLILGFTVPQLRSYLIGAIQSGELRFDGAGWVLRDLLWEQAYAGG</sequence>
<evidence type="ECO:0000313" key="1">
    <source>
        <dbReference type="EMBL" id="MBB6097432.1"/>
    </source>
</evidence>
<gene>
    <name evidence="1" type="ORF">HNR42_000849</name>
</gene>
<name>A0A841HZX7_9DEIO</name>
<protein>
    <submittedName>
        <fullName evidence="1">Uncharacterized protein</fullName>
    </submittedName>
</protein>
<reference evidence="1 2" key="1">
    <citation type="submission" date="2020-08" db="EMBL/GenBank/DDBJ databases">
        <title>Genomic Encyclopedia of Type Strains, Phase IV (KMG-IV): sequencing the most valuable type-strain genomes for metagenomic binning, comparative biology and taxonomic classification.</title>
        <authorList>
            <person name="Goeker M."/>
        </authorList>
    </citation>
    <scope>NUCLEOTIDE SEQUENCE [LARGE SCALE GENOMIC DNA]</scope>
    <source>
        <strain evidence="1 2">DSM 21458</strain>
    </source>
</reference>